<gene>
    <name evidence="5" type="ORF">HGUI_00587</name>
</gene>
<dbReference type="Pfam" id="PF24584">
    <property type="entry name" value="Ig_CYK3_C"/>
    <property type="match status" value="1"/>
</dbReference>
<evidence type="ECO:0000313" key="6">
    <source>
        <dbReference type="Proteomes" id="UP000183365"/>
    </source>
</evidence>
<dbReference type="SMART" id="SM00326">
    <property type="entry name" value="SH3"/>
    <property type="match status" value="1"/>
</dbReference>
<dbReference type="AlphaFoldDB" id="A0A1L0B0A5"/>
<feature type="compositionally biased region" description="Polar residues" evidence="3">
    <location>
        <begin position="148"/>
        <end position="157"/>
    </location>
</feature>
<evidence type="ECO:0000256" key="2">
    <source>
        <dbReference type="PROSITE-ProRule" id="PRU00192"/>
    </source>
</evidence>
<dbReference type="Gene3D" id="2.30.30.40">
    <property type="entry name" value="SH3 Domains"/>
    <property type="match status" value="1"/>
</dbReference>
<protein>
    <submittedName>
        <fullName evidence="5">Related to Cytokinesis protein 3</fullName>
    </submittedName>
</protein>
<proteinExistence type="predicted"/>
<evidence type="ECO:0000256" key="1">
    <source>
        <dbReference type="ARBA" id="ARBA00022443"/>
    </source>
</evidence>
<dbReference type="InterPro" id="IPR036028">
    <property type="entry name" value="SH3-like_dom_sf"/>
</dbReference>
<dbReference type="EMBL" id="FQNF01000007">
    <property type="protein sequence ID" value="SGZ38387.1"/>
    <property type="molecule type" value="Genomic_DNA"/>
</dbReference>
<feature type="domain" description="SH3" evidence="4">
    <location>
        <begin position="32"/>
        <end position="92"/>
    </location>
</feature>
<dbReference type="GO" id="GO:0030234">
    <property type="term" value="F:enzyme regulator activity"/>
    <property type="evidence" value="ECO:0007669"/>
    <property type="project" value="EnsemblFungi"/>
</dbReference>
<dbReference type="Gene3D" id="3.10.620.30">
    <property type="match status" value="1"/>
</dbReference>
<reference evidence="6" key="1">
    <citation type="submission" date="2016-11" db="EMBL/GenBank/DDBJ databases">
        <authorList>
            <person name="Guldener U."/>
        </authorList>
    </citation>
    <scope>NUCLEOTIDE SEQUENCE [LARGE SCALE GENOMIC DNA]</scope>
</reference>
<dbReference type="GO" id="GO:1990344">
    <property type="term" value="P:secondary cell septum biogenesis"/>
    <property type="evidence" value="ECO:0007669"/>
    <property type="project" value="EnsemblFungi"/>
</dbReference>
<evidence type="ECO:0000259" key="4">
    <source>
        <dbReference type="PROSITE" id="PS50002"/>
    </source>
</evidence>
<dbReference type="OrthoDB" id="6129702at2759"/>
<evidence type="ECO:0000256" key="3">
    <source>
        <dbReference type="SAM" id="MobiDB-lite"/>
    </source>
</evidence>
<dbReference type="InterPro" id="IPR056409">
    <property type="entry name" value="Ig_CYK3_C"/>
</dbReference>
<dbReference type="InterPro" id="IPR038765">
    <property type="entry name" value="Papain-like_cys_pep_sf"/>
</dbReference>
<keyword evidence="1 2" id="KW-0728">SH3 domain</keyword>
<dbReference type="Proteomes" id="UP000183365">
    <property type="component" value="Unassembled WGS sequence"/>
</dbReference>
<dbReference type="PANTHER" id="PTHR46333">
    <property type="entry name" value="CYTOKINESIS PROTEIN 3"/>
    <property type="match status" value="1"/>
</dbReference>
<dbReference type="InterPro" id="IPR002931">
    <property type="entry name" value="Transglutaminase-like"/>
</dbReference>
<name>A0A1L0B0A5_9ASCO</name>
<evidence type="ECO:0000313" key="5">
    <source>
        <dbReference type="EMBL" id="SGZ38387.1"/>
    </source>
</evidence>
<keyword evidence="6" id="KW-1185">Reference proteome</keyword>
<organism evidence="5 6">
    <name type="scientific">Hanseniaspora guilliermondii</name>
    <dbReference type="NCBI Taxonomy" id="56406"/>
    <lineage>
        <taxon>Eukaryota</taxon>
        <taxon>Fungi</taxon>
        <taxon>Dikarya</taxon>
        <taxon>Ascomycota</taxon>
        <taxon>Saccharomycotina</taxon>
        <taxon>Saccharomycetes</taxon>
        <taxon>Saccharomycodales</taxon>
        <taxon>Saccharomycodaceae</taxon>
        <taxon>Hanseniaspora</taxon>
    </lineage>
</organism>
<dbReference type="SMART" id="SM00460">
    <property type="entry name" value="TGc"/>
    <property type="match status" value="1"/>
</dbReference>
<dbReference type="PROSITE" id="PS50002">
    <property type="entry name" value="SH3"/>
    <property type="match status" value="1"/>
</dbReference>
<dbReference type="SUPFAM" id="SSF50044">
    <property type="entry name" value="SH3-domain"/>
    <property type="match status" value="1"/>
</dbReference>
<feature type="region of interest" description="Disordered" evidence="3">
    <location>
        <begin position="134"/>
        <end position="163"/>
    </location>
</feature>
<accession>A0A1L0B0A5</accession>
<dbReference type="InterPro" id="IPR001452">
    <property type="entry name" value="SH3_domain"/>
</dbReference>
<sequence>MSSSATVMNSRIYQSANSHSNNKYDDIPYPEKCPFTVKATYSWSGEEKSDLGFLEGDVIEVLKVKGKWFWGKLLRNKKCGSFPSNYVQVTNLPSNKDHQLKKLSKLNTASSKGHRMLHSEKVLHNKLSISQDNISRNIHRGSYKKSESAPTTPSYKSSVGERIVNKSNATKKLSANMLSPNDTLYKEKYSSLAYNISYQKESSPQVYMTNMSPSKRDSHIKSITTTDDSFNSSSDNSIDEHSDKNEYVDSYFNNIKFFNETNNTNNSSVSNSILLLSNFSATSAGSFARHKFAKSFTDSKMKQDLPNAAIDLDMNTSFIASNNKAKGNKFFSSPDLPSLSQMVKKNLSSNDISNQYNSSFNADNDESLQQWAFVNKFLNRGNTLNGREKYDRRMKFLESGLDTDLILEPHVQLQNKMYDNQVLSDAPSKFYIDEYLKDADFEYFDEKVITRTKKDGVLSLESFALNNFGHRYLNSLERLRAIYVFCTETYQLIDDNGSTDFRKPATNLDKVLHKNYCTPYELTWLFKKLCNHVGIKCDIIIGFLKTPDRDNLDFQLNHCWLSCVIKNEYRFVDAVLGNTSNPIHEYINDNPATKCEDFYFLTEPKKLIYSHIPYKTKEQHLSPEIDNLIPMSLPVVFPSYFKNELEFYRFDNSLSYMTSNDCYEMSFLIKDDVEIFATVVPDDDESDYKASLDLSLVQIKWVKNKRIAVIKAILPKDCSSGSLHIHSGNKGLQDSLINIHPLSCIIPLKQKVSNQSTILADEIQYEFVRITPAITSSALDIYVKKPQNKILAFKQEYNIQVVLQPSDGIIQAHSELKRVIVKSPSGKIFKMTRNDPNNNIGSYGLWEAKVKVNELGAWNCLITNDSGAGWTSFCEWNCI</sequence>
<dbReference type="PANTHER" id="PTHR46333:SF2">
    <property type="entry name" value="CYTOKINESIS PROTEIN 3"/>
    <property type="match status" value="1"/>
</dbReference>
<dbReference type="InterPro" id="IPR052557">
    <property type="entry name" value="CAP/Cytokinesis_protein"/>
</dbReference>
<dbReference type="SUPFAM" id="SSF54001">
    <property type="entry name" value="Cysteine proteinases"/>
    <property type="match status" value="1"/>
</dbReference>
<dbReference type="VEuPathDB" id="FungiDB:HGUI_00587"/>
<dbReference type="GO" id="GO:0044697">
    <property type="term" value="C:HICS complex"/>
    <property type="evidence" value="ECO:0007669"/>
    <property type="project" value="EnsemblFungi"/>
</dbReference>
<dbReference type="GO" id="GO:0000142">
    <property type="term" value="C:cellular bud neck contractile ring"/>
    <property type="evidence" value="ECO:0007669"/>
    <property type="project" value="EnsemblFungi"/>
</dbReference>
<dbReference type="Pfam" id="PF00018">
    <property type="entry name" value="SH3_1"/>
    <property type="match status" value="1"/>
</dbReference>